<dbReference type="GO" id="GO:0000287">
    <property type="term" value="F:magnesium ion binding"/>
    <property type="evidence" value="ECO:0007669"/>
    <property type="project" value="UniProtKB-UniRule"/>
</dbReference>
<name>A0A1Y1S1R3_9SPIO</name>
<feature type="binding site" evidence="5">
    <location>
        <position position="5"/>
    </location>
    <ligand>
        <name>Mg(2+)</name>
        <dbReference type="ChEBI" id="CHEBI:18420"/>
    </ligand>
</feature>
<dbReference type="InterPro" id="IPR002716">
    <property type="entry name" value="PIN_dom"/>
</dbReference>
<accession>A0A1Y1S1R3</accession>
<keyword evidence="2 5" id="KW-0540">Nuclease</keyword>
<keyword evidence="4 5" id="KW-0378">Hydrolase</keyword>
<dbReference type="GO" id="GO:0016788">
    <property type="term" value="F:hydrolase activity, acting on ester bonds"/>
    <property type="evidence" value="ECO:0007669"/>
    <property type="project" value="InterPro"/>
</dbReference>
<evidence type="ECO:0000259" key="6">
    <source>
        <dbReference type="Pfam" id="PF01850"/>
    </source>
</evidence>
<sequence>MILIDADLLIYASMKSSSSHAGAKEWLDGKLNGNAPVGIPWESMLAFLRSVTNPRIFSPPVSPEEAWKVIRYWTSCKPVWIPQATENHLSILENIYRSIKPAANLVPDAHLAALSMEHGLTLCSTDGDFARFPKLSWVNPLA</sequence>
<dbReference type="GO" id="GO:0090729">
    <property type="term" value="F:toxin activity"/>
    <property type="evidence" value="ECO:0007669"/>
    <property type="project" value="UniProtKB-KW"/>
</dbReference>
<protein>
    <recommendedName>
        <fullName evidence="5">Ribonuclease VapC</fullName>
        <shortName evidence="5">RNase VapC</shortName>
        <ecNumber evidence="5">3.1.-.-</ecNumber>
    </recommendedName>
    <alternativeName>
        <fullName evidence="5">Toxin VapC</fullName>
    </alternativeName>
</protein>
<gene>
    <name evidence="5" type="primary">vapC</name>
    <name evidence="7" type="ORF">B4O97_01770</name>
</gene>
<comment type="function">
    <text evidence="5">Toxic component of a toxin-antitoxin (TA) system. An RNase.</text>
</comment>
<comment type="cofactor">
    <cofactor evidence="5">
        <name>Mg(2+)</name>
        <dbReference type="ChEBI" id="CHEBI:18420"/>
    </cofactor>
</comment>
<keyword evidence="8" id="KW-1185">Reference proteome</keyword>
<evidence type="ECO:0000256" key="4">
    <source>
        <dbReference type="ARBA" id="ARBA00022801"/>
    </source>
</evidence>
<evidence type="ECO:0000256" key="1">
    <source>
        <dbReference type="ARBA" id="ARBA00022649"/>
    </source>
</evidence>
<keyword evidence="5" id="KW-0460">Magnesium</keyword>
<evidence type="ECO:0000256" key="2">
    <source>
        <dbReference type="ARBA" id="ARBA00022722"/>
    </source>
</evidence>
<dbReference type="SUPFAM" id="SSF88723">
    <property type="entry name" value="PIN domain-like"/>
    <property type="match status" value="1"/>
</dbReference>
<evidence type="ECO:0000256" key="5">
    <source>
        <dbReference type="HAMAP-Rule" id="MF_00265"/>
    </source>
</evidence>
<dbReference type="OrthoDB" id="556169at2"/>
<dbReference type="GO" id="GO:0004540">
    <property type="term" value="F:RNA nuclease activity"/>
    <property type="evidence" value="ECO:0007669"/>
    <property type="project" value="InterPro"/>
</dbReference>
<keyword evidence="3 5" id="KW-0479">Metal-binding</keyword>
<dbReference type="InterPro" id="IPR029060">
    <property type="entry name" value="PIN-like_dom_sf"/>
</dbReference>
<dbReference type="Pfam" id="PF01850">
    <property type="entry name" value="PIN"/>
    <property type="match status" value="1"/>
</dbReference>
<dbReference type="Proteomes" id="UP000192343">
    <property type="component" value="Unassembled WGS sequence"/>
</dbReference>
<evidence type="ECO:0000313" key="7">
    <source>
        <dbReference type="EMBL" id="ORC37754.1"/>
    </source>
</evidence>
<dbReference type="EC" id="3.1.-.-" evidence="5"/>
<feature type="domain" description="PIN" evidence="6">
    <location>
        <begin position="2"/>
        <end position="134"/>
    </location>
</feature>
<dbReference type="EMBL" id="MWQY01000002">
    <property type="protein sequence ID" value="ORC37754.1"/>
    <property type="molecule type" value="Genomic_DNA"/>
</dbReference>
<dbReference type="GO" id="GO:0045926">
    <property type="term" value="P:negative regulation of growth"/>
    <property type="evidence" value="ECO:0007669"/>
    <property type="project" value="UniProtKB-ARBA"/>
</dbReference>
<reference evidence="7 8" key="1">
    <citation type="submission" date="2017-03" db="EMBL/GenBank/DDBJ databases">
        <title>Draft Genome sequence of Marispirochaeta sp. strain JC444.</title>
        <authorList>
            <person name="Shivani Y."/>
            <person name="Subhash Y."/>
            <person name="Sasikala C."/>
            <person name="Ramana C."/>
        </authorList>
    </citation>
    <scope>NUCLEOTIDE SEQUENCE [LARGE SCALE GENOMIC DNA]</scope>
    <source>
        <strain evidence="7 8">JC444</strain>
    </source>
</reference>
<dbReference type="AlphaFoldDB" id="A0A1Y1S1R3"/>
<evidence type="ECO:0000313" key="8">
    <source>
        <dbReference type="Proteomes" id="UP000192343"/>
    </source>
</evidence>
<evidence type="ECO:0000256" key="3">
    <source>
        <dbReference type="ARBA" id="ARBA00022723"/>
    </source>
</evidence>
<dbReference type="STRING" id="1963862.B4O97_01770"/>
<comment type="caution">
    <text evidence="7">The sequence shown here is derived from an EMBL/GenBank/DDBJ whole genome shotgun (WGS) entry which is preliminary data.</text>
</comment>
<comment type="similarity">
    <text evidence="5">Belongs to the PINc/VapC protein family.</text>
</comment>
<dbReference type="NCBIfam" id="TIGR00028">
    <property type="entry name" value="Mtu_PIN_fam"/>
    <property type="match status" value="1"/>
</dbReference>
<keyword evidence="5" id="KW-0800">Toxin</keyword>
<organism evidence="7 8">
    <name type="scientific">Marispirochaeta aestuarii</name>
    <dbReference type="NCBI Taxonomy" id="1963862"/>
    <lineage>
        <taxon>Bacteria</taxon>
        <taxon>Pseudomonadati</taxon>
        <taxon>Spirochaetota</taxon>
        <taxon>Spirochaetia</taxon>
        <taxon>Spirochaetales</taxon>
        <taxon>Spirochaetaceae</taxon>
        <taxon>Marispirochaeta</taxon>
    </lineage>
</organism>
<dbReference type="InterPro" id="IPR022907">
    <property type="entry name" value="VapC_family"/>
</dbReference>
<dbReference type="HAMAP" id="MF_00265">
    <property type="entry name" value="VapC_Nob1"/>
    <property type="match status" value="1"/>
</dbReference>
<dbReference type="RefSeq" id="WP_083047722.1">
    <property type="nucleotide sequence ID" value="NZ_MWQY01000002.1"/>
</dbReference>
<keyword evidence="1 5" id="KW-1277">Toxin-antitoxin system</keyword>
<feature type="binding site" evidence="5">
    <location>
        <position position="108"/>
    </location>
    <ligand>
        <name>Mg(2+)</name>
        <dbReference type="ChEBI" id="CHEBI:18420"/>
    </ligand>
</feature>
<proteinExistence type="inferred from homology"/>
<dbReference type="Gene3D" id="3.40.50.1010">
    <property type="entry name" value="5'-nuclease"/>
    <property type="match status" value="1"/>
</dbReference>
<dbReference type="InterPro" id="IPR006226">
    <property type="entry name" value="Mtu_PIN"/>
</dbReference>